<reference evidence="12 13" key="1">
    <citation type="submission" date="2025-04" db="UniProtKB">
        <authorList>
            <consortium name="RefSeq"/>
        </authorList>
    </citation>
    <scope>IDENTIFICATION</scope>
    <source>
        <tissue evidence="12 13">Young leaves</tissue>
    </source>
</reference>
<dbReference type="GO" id="GO:0005524">
    <property type="term" value="F:ATP binding"/>
    <property type="evidence" value="ECO:0007669"/>
    <property type="project" value="UniProtKB-KW"/>
</dbReference>
<dbReference type="SUPFAM" id="SSF48019">
    <property type="entry name" value="post-AAA+ oligomerization domain-like"/>
    <property type="match status" value="1"/>
</dbReference>
<dbReference type="GO" id="GO:0006261">
    <property type="term" value="P:DNA-templated DNA replication"/>
    <property type="evidence" value="ECO:0007669"/>
    <property type="project" value="TreeGrafter"/>
</dbReference>
<gene>
    <name evidence="12 13 14" type="primary">LOC120106687</name>
</gene>
<feature type="coiled-coil region" evidence="8">
    <location>
        <begin position="736"/>
        <end position="766"/>
    </location>
</feature>
<keyword evidence="5" id="KW-0862">Zinc</keyword>
<dbReference type="FunFam" id="1.10.8.60:FF:000013">
    <property type="entry name" value="DNA polymerase III subunit gamma/tau"/>
    <property type="match status" value="1"/>
</dbReference>
<feature type="region of interest" description="Disordered" evidence="9">
    <location>
        <begin position="1000"/>
        <end position="1042"/>
    </location>
</feature>
<evidence type="ECO:0000313" key="14">
    <source>
        <dbReference type="RefSeq" id="XP_038975652.1"/>
    </source>
</evidence>
<evidence type="ECO:0000313" key="13">
    <source>
        <dbReference type="RefSeq" id="XP_038975651.1"/>
    </source>
</evidence>
<dbReference type="FunFam" id="3.40.50.300:FF:000014">
    <property type="entry name" value="DNA polymerase III subunit gamma/tau"/>
    <property type="match status" value="1"/>
</dbReference>
<dbReference type="InterPro" id="IPR003593">
    <property type="entry name" value="AAA+_ATPase"/>
</dbReference>
<sequence>MVDIRVGPSELHLKKELTALQKARYLRDPETCSSWRSPLSSKLFAVTSSLNNENGIRRNLTGKNNCGASLEPPSRSENRRKNVYLYNWRHHSSKASGSGIKLDDDDRQESVEGSPEDSLSYPYDLDSKSDTYLQAPVNVYRFAGANSETPVRRTVKQARKSSISKKGVIKHSAVSKLLDLPSSLLGILDSVEQSDDTENCNSEDLWQLTNGLTQKTGYLSRTDSPLFSGSGCGNWSCSSKIRRSTRREGSSHSYTPASTSSYCRHYGARNPSTVGSWDGSAASYDGDELDQPDLPRHQGCGIPCYWPKRAKDTGCGGFYSPSLSDTLRRKGSSILCGSQTLYNKKRSSGSHKQKYLSKTSQGLPLMTNSCDGGGSSLDTASDELSTNYGELDLEAMSRLDGRRWSSCKTQEGVELGRTEEAELDITEQRSLSQKYRPRSFDEVIGQNIVVQSLNNAIFRGRIAPAYLFQGPRGTGKTSIARIFAAALNCLSTEDNKPCGFCCECTTFSGGSGTNFREVDATNKKVIDGIRLLVKYLAMAKTFSRYKVFVIDECHMLSSKMWSAFTKFLEEPPPRVVFIFITIEPDNLPQAIASRCQKYIFSKVKDADIILRLRKLSAAENLDIELEALDLIALNSDGSLRDAETMLDQLSLLGRKITTSLVNDLVGVVSDEKLLDLLEIAMSSNTAETVERSRELMDSGVDPMALMSQLAGLIMDIIAGTYRLANSQCGSTTLGRRSLTEAELERLQQALKILSDAEKQLRLSSERSTWFTAALLQLGSGHNLETNQSSSICKHSAKKFNDNASEMVKDIPLCKNKSHPSLMPQEPNVGLIPRSTNGHPSLNGSSSSYRMTMNENLICDVLPSHSRFVDRSLLDSTQTNDAPGKRVVRCVSPDKLAEIWRRCIQRCHSKTLRELLGVHGKLVSITEHEGILVAFIAFEDKNIKPRAERFLRSITNSMEIVLRQNVEVRLGLLTETFMSNSPINNLTEVITNLDKERKVESDILNKSSDKDGLKGNPNMTRKNLDHSDGRMQRTQENSSQVADKDLQVAIFPTFSSEGNNGASNTKETAQEFLMQRTHMTPTDERRLENAWLQAAEKYRPGFASLPKPEKNQVLPQNGVSCQNQNQSSAAQDMSLKQWENELNNEIRTLKISYTQGHQEEQFVGSVNHYAISPSLLHSNGYNTNFDRENLGYESGPGCNGLFCWKTRTPQGGKVRQGTRVRSQKTCRLSLYGLCGKSTSIESRFRK</sequence>
<feature type="region of interest" description="Disordered" evidence="9">
    <location>
        <begin position="55"/>
        <end position="76"/>
    </location>
</feature>
<organism evidence="11 12">
    <name type="scientific">Phoenix dactylifera</name>
    <name type="common">Date palm</name>
    <dbReference type="NCBI Taxonomy" id="42345"/>
    <lineage>
        <taxon>Eukaryota</taxon>
        <taxon>Viridiplantae</taxon>
        <taxon>Streptophyta</taxon>
        <taxon>Embryophyta</taxon>
        <taxon>Tracheophyta</taxon>
        <taxon>Spermatophyta</taxon>
        <taxon>Magnoliopsida</taxon>
        <taxon>Liliopsida</taxon>
        <taxon>Arecaceae</taxon>
        <taxon>Coryphoideae</taxon>
        <taxon>Phoeniceae</taxon>
        <taxon>Phoenix</taxon>
    </lineage>
</organism>
<evidence type="ECO:0000313" key="11">
    <source>
        <dbReference type="Proteomes" id="UP000228380"/>
    </source>
</evidence>
<comment type="function">
    <text evidence="1">May be involved in DNA replication and thus regulate cell proliferation.</text>
</comment>
<protein>
    <submittedName>
        <fullName evidence="12 13">Protein STICHEL-like isoform X1</fullName>
    </submittedName>
</protein>
<keyword evidence="6" id="KW-0067">ATP-binding</keyword>
<dbReference type="PANTHER" id="PTHR11669:SF63">
    <property type="entry name" value="PROTEIN STICHEL"/>
    <property type="match status" value="1"/>
</dbReference>
<dbReference type="PANTHER" id="PTHR11669">
    <property type="entry name" value="REPLICATION FACTOR C / DNA POLYMERASE III GAMMA-TAU SUBUNIT"/>
    <property type="match status" value="1"/>
</dbReference>
<dbReference type="RefSeq" id="XP_038975651.1">
    <property type="nucleotide sequence ID" value="XM_039119723.1"/>
</dbReference>
<evidence type="ECO:0000256" key="2">
    <source>
        <dbReference type="ARBA" id="ARBA00006360"/>
    </source>
</evidence>
<dbReference type="GO" id="GO:0003689">
    <property type="term" value="F:DNA clamp loader activity"/>
    <property type="evidence" value="ECO:0007669"/>
    <property type="project" value="TreeGrafter"/>
</dbReference>
<dbReference type="RefSeq" id="XP_038975650.1">
    <property type="nucleotide sequence ID" value="XM_039119722.1"/>
</dbReference>
<dbReference type="Pfam" id="PF12169">
    <property type="entry name" value="DNA_pol3_gamma3"/>
    <property type="match status" value="1"/>
</dbReference>
<dbReference type="KEGG" id="pda:120106687"/>
<dbReference type="InterPro" id="IPR050238">
    <property type="entry name" value="DNA_Rep/Repair_Clamp_Loader"/>
</dbReference>
<keyword evidence="7 8" id="KW-0175">Coiled coil</keyword>
<dbReference type="Pfam" id="PF13177">
    <property type="entry name" value="DNA_pol3_delta2"/>
    <property type="match status" value="1"/>
</dbReference>
<dbReference type="Proteomes" id="UP000228380">
    <property type="component" value="Unplaced"/>
</dbReference>
<feature type="compositionally biased region" description="Basic and acidic residues" evidence="9">
    <location>
        <begin position="1021"/>
        <end position="1032"/>
    </location>
</feature>
<dbReference type="Pfam" id="PF23007">
    <property type="entry name" value="DnaA_N-like_STI"/>
    <property type="match status" value="1"/>
</dbReference>
<dbReference type="Gene3D" id="1.10.8.60">
    <property type="match status" value="1"/>
</dbReference>
<dbReference type="CDD" id="cd18137">
    <property type="entry name" value="HLD_clamp_pol_III_gamma_tau"/>
    <property type="match status" value="1"/>
</dbReference>
<feature type="compositionally biased region" description="Basic and acidic residues" evidence="9">
    <location>
        <begin position="101"/>
        <end position="110"/>
    </location>
</feature>
<evidence type="ECO:0000256" key="5">
    <source>
        <dbReference type="ARBA" id="ARBA00022833"/>
    </source>
</evidence>
<keyword evidence="4" id="KW-0547">Nucleotide-binding</keyword>
<name>A0A8B8ZN38_PHODC</name>
<keyword evidence="3" id="KW-0479">Metal-binding</keyword>
<evidence type="ECO:0000256" key="9">
    <source>
        <dbReference type="SAM" id="MobiDB-lite"/>
    </source>
</evidence>
<feature type="compositionally biased region" description="Basic and acidic residues" evidence="9">
    <location>
        <begin position="1000"/>
        <end position="1012"/>
    </location>
</feature>
<dbReference type="GO" id="GO:0009360">
    <property type="term" value="C:DNA polymerase III complex"/>
    <property type="evidence" value="ECO:0007669"/>
    <property type="project" value="InterPro"/>
</dbReference>
<dbReference type="AlphaFoldDB" id="A0A8B8ZN38"/>
<dbReference type="InterPro" id="IPR008921">
    <property type="entry name" value="DNA_pol3_clamp-load_cplx_C"/>
</dbReference>
<proteinExistence type="inferred from homology"/>
<dbReference type="GeneID" id="120106687"/>
<evidence type="ECO:0000259" key="10">
    <source>
        <dbReference type="SMART" id="SM00382"/>
    </source>
</evidence>
<evidence type="ECO:0000256" key="7">
    <source>
        <dbReference type="ARBA" id="ARBA00023054"/>
    </source>
</evidence>
<accession>A0A8B8ZN38</accession>
<dbReference type="Gene3D" id="1.20.272.10">
    <property type="match status" value="1"/>
</dbReference>
<dbReference type="SMART" id="SM00382">
    <property type="entry name" value="AAA"/>
    <property type="match status" value="1"/>
</dbReference>
<dbReference type="Gene3D" id="3.40.50.300">
    <property type="entry name" value="P-loop containing nucleotide triphosphate hydrolases"/>
    <property type="match status" value="1"/>
</dbReference>
<dbReference type="GO" id="GO:0006281">
    <property type="term" value="P:DNA repair"/>
    <property type="evidence" value="ECO:0007669"/>
    <property type="project" value="TreeGrafter"/>
</dbReference>
<dbReference type="GO" id="GO:0046872">
    <property type="term" value="F:metal ion binding"/>
    <property type="evidence" value="ECO:0007669"/>
    <property type="project" value="UniProtKB-KW"/>
</dbReference>
<evidence type="ECO:0000256" key="8">
    <source>
        <dbReference type="SAM" id="Coils"/>
    </source>
</evidence>
<dbReference type="InterPro" id="IPR027417">
    <property type="entry name" value="P-loop_NTPase"/>
</dbReference>
<dbReference type="GO" id="GO:0003677">
    <property type="term" value="F:DNA binding"/>
    <property type="evidence" value="ECO:0007669"/>
    <property type="project" value="InterPro"/>
</dbReference>
<dbReference type="NCBIfam" id="TIGR02397">
    <property type="entry name" value="dnaX_nterm"/>
    <property type="match status" value="1"/>
</dbReference>
<comment type="similarity">
    <text evidence="2">Belongs to the DnaX/STICHEL family.</text>
</comment>
<evidence type="ECO:0000256" key="6">
    <source>
        <dbReference type="ARBA" id="ARBA00022840"/>
    </source>
</evidence>
<feature type="region of interest" description="Disordered" evidence="9">
    <location>
        <begin position="93"/>
        <end position="123"/>
    </location>
</feature>
<dbReference type="RefSeq" id="XP_038975652.1">
    <property type="nucleotide sequence ID" value="XM_039119724.1"/>
</dbReference>
<dbReference type="InterPro" id="IPR012763">
    <property type="entry name" value="DNA_pol_III_sug/sutau_N"/>
</dbReference>
<dbReference type="OrthoDB" id="1911163at2759"/>
<dbReference type="GO" id="GO:0003887">
    <property type="term" value="F:DNA-directed DNA polymerase activity"/>
    <property type="evidence" value="ECO:0007669"/>
    <property type="project" value="InterPro"/>
</dbReference>
<dbReference type="InterPro" id="IPR022754">
    <property type="entry name" value="DNA_pol_III_gamma-3"/>
</dbReference>
<dbReference type="InterPro" id="IPR045085">
    <property type="entry name" value="HLD_clamp_pol_III_gamma_tau"/>
</dbReference>
<dbReference type="SUPFAM" id="SSF52540">
    <property type="entry name" value="P-loop containing nucleoside triphosphate hydrolases"/>
    <property type="match status" value="1"/>
</dbReference>
<dbReference type="CDD" id="cd00009">
    <property type="entry name" value="AAA"/>
    <property type="match status" value="1"/>
</dbReference>
<evidence type="ECO:0000313" key="12">
    <source>
        <dbReference type="RefSeq" id="XP_038975650.1"/>
    </source>
</evidence>
<evidence type="ECO:0000256" key="4">
    <source>
        <dbReference type="ARBA" id="ARBA00022741"/>
    </source>
</evidence>
<dbReference type="GO" id="GO:0005663">
    <property type="term" value="C:DNA replication factor C complex"/>
    <property type="evidence" value="ECO:0007669"/>
    <property type="project" value="TreeGrafter"/>
</dbReference>
<evidence type="ECO:0000256" key="3">
    <source>
        <dbReference type="ARBA" id="ARBA00022723"/>
    </source>
</evidence>
<evidence type="ECO:0000256" key="1">
    <source>
        <dbReference type="ARBA" id="ARBA00002386"/>
    </source>
</evidence>
<feature type="domain" description="AAA+ ATPase" evidence="10">
    <location>
        <begin position="462"/>
        <end position="610"/>
    </location>
</feature>
<keyword evidence="11" id="KW-1185">Reference proteome</keyword>
<dbReference type="InterPro" id="IPR054506">
    <property type="entry name" value="DnaA_N-like_STI"/>
</dbReference>